<evidence type="ECO:0000256" key="1">
    <source>
        <dbReference type="SAM" id="Phobius"/>
    </source>
</evidence>
<dbReference type="Pfam" id="PF13456">
    <property type="entry name" value="RVT_3"/>
    <property type="match status" value="1"/>
</dbReference>
<evidence type="ECO:0000313" key="3">
    <source>
        <dbReference type="EMBL" id="KAI9198234.1"/>
    </source>
</evidence>
<keyword evidence="1" id="KW-0472">Membrane</keyword>
<sequence length="173" mass="19139">MAGPSGGNQVQMFDFMVSWFVKWGADIVGIFCAVLWRVWYNRNQVTHGKAGLDLREVVGWAENFLIEYRSANQVHGHQLGPLCNRNDVWRPPAYDSYKVNTDAAIDTVSKTVGIGIVIRNSVGEVMASSSQRIMATFEPHVAEAIAIFRGISLAQDIGILEVEVESDAKLIVD</sequence>
<keyword evidence="1" id="KW-1133">Transmembrane helix</keyword>
<gene>
    <name evidence="3" type="ORF">LWI28_012181</name>
</gene>
<dbReference type="PANTHER" id="PTHR47074">
    <property type="entry name" value="BNAC02G40300D PROTEIN"/>
    <property type="match status" value="1"/>
</dbReference>
<dbReference type="CDD" id="cd06222">
    <property type="entry name" value="RNase_H_like"/>
    <property type="match status" value="1"/>
</dbReference>
<dbReference type="GO" id="GO:0004523">
    <property type="term" value="F:RNA-DNA hybrid ribonuclease activity"/>
    <property type="evidence" value="ECO:0007669"/>
    <property type="project" value="InterPro"/>
</dbReference>
<keyword evidence="1" id="KW-0812">Transmembrane</keyword>
<accession>A0AAD5JQX0</accession>
<dbReference type="InterPro" id="IPR044730">
    <property type="entry name" value="RNase_H-like_dom_plant"/>
</dbReference>
<dbReference type="InterPro" id="IPR002156">
    <property type="entry name" value="RNaseH_domain"/>
</dbReference>
<reference evidence="3 4" key="1">
    <citation type="journal article" date="2022" name="Plant J.">
        <title>Strategies of tolerance reflected in two North American maple genomes.</title>
        <authorList>
            <person name="McEvoy S.L."/>
            <person name="Sezen U.U."/>
            <person name="Trouern-Trend A."/>
            <person name="McMahon S.M."/>
            <person name="Schaberg P.G."/>
            <person name="Yang J."/>
            <person name="Wegrzyn J.L."/>
            <person name="Swenson N.G."/>
        </authorList>
    </citation>
    <scope>NUCLEOTIDE SEQUENCE [LARGE SCALE GENOMIC DNA]</scope>
    <source>
        <strain evidence="3">91603</strain>
    </source>
</reference>
<dbReference type="GO" id="GO:0003676">
    <property type="term" value="F:nucleic acid binding"/>
    <property type="evidence" value="ECO:0007669"/>
    <property type="project" value="InterPro"/>
</dbReference>
<evidence type="ECO:0000313" key="4">
    <source>
        <dbReference type="Proteomes" id="UP001064489"/>
    </source>
</evidence>
<dbReference type="AlphaFoldDB" id="A0AAD5JQX0"/>
<dbReference type="EMBL" id="JAJSOW010000002">
    <property type="protein sequence ID" value="KAI9198234.1"/>
    <property type="molecule type" value="Genomic_DNA"/>
</dbReference>
<dbReference type="Proteomes" id="UP001064489">
    <property type="component" value="Chromosome 13"/>
</dbReference>
<name>A0AAD5JQX0_ACENE</name>
<proteinExistence type="predicted"/>
<dbReference type="Gene3D" id="3.30.420.10">
    <property type="entry name" value="Ribonuclease H-like superfamily/Ribonuclease H"/>
    <property type="match status" value="1"/>
</dbReference>
<organism evidence="3 4">
    <name type="scientific">Acer negundo</name>
    <name type="common">Box elder</name>
    <dbReference type="NCBI Taxonomy" id="4023"/>
    <lineage>
        <taxon>Eukaryota</taxon>
        <taxon>Viridiplantae</taxon>
        <taxon>Streptophyta</taxon>
        <taxon>Embryophyta</taxon>
        <taxon>Tracheophyta</taxon>
        <taxon>Spermatophyta</taxon>
        <taxon>Magnoliopsida</taxon>
        <taxon>eudicotyledons</taxon>
        <taxon>Gunneridae</taxon>
        <taxon>Pentapetalae</taxon>
        <taxon>rosids</taxon>
        <taxon>malvids</taxon>
        <taxon>Sapindales</taxon>
        <taxon>Sapindaceae</taxon>
        <taxon>Hippocastanoideae</taxon>
        <taxon>Acereae</taxon>
        <taxon>Acer</taxon>
    </lineage>
</organism>
<comment type="caution">
    <text evidence="3">The sequence shown here is derived from an EMBL/GenBank/DDBJ whole genome shotgun (WGS) entry which is preliminary data.</text>
</comment>
<evidence type="ECO:0000259" key="2">
    <source>
        <dbReference type="Pfam" id="PF13456"/>
    </source>
</evidence>
<dbReference type="PANTHER" id="PTHR47074:SF48">
    <property type="entry name" value="POLYNUCLEOTIDYL TRANSFERASE, RIBONUCLEASE H-LIKE SUPERFAMILY PROTEIN"/>
    <property type="match status" value="1"/>
</dbReference>
<dbReference type="SUPFAM" id="SSF53098">
    <property type="entry name" value="Ribonuclease H-like"/>
    <property type="match status" value="1"/>
</dbReference>
<keyword evidence="4" id="KW-1185">Reference proteome</keyword>
<dbReference type="InterPro" id="IPR012337">
    <property type="entry name" value="RNaseH-like_sf"/>
</dbReference>
<feature type="transmembrane region" description="Helical" evidence="1">
    <location>
        <begin position="20"/>
        <end position="39"/>
    </location>
</feature>
<protein>
    <recommendedName>
        <fullName evidence="2">RNase H type-1 domain-containing protein</fullName>
    </recommendedName>
</protein>
<dbReference type="InterPro" id="IPR052929">
    <property type="entry name" value="RNase_H-like_EbsB-rel"/>
</dbReference>
<dbReference type="InterPro" id="IPR036397">
    <property type="entry name" value="RNaseH_sf"/>
</dbReference>
<feature type="domain" description="RNase H type-1" evidence="2">
    <location>
        <begin position="100"/>
        <end position="173"/>
    </location>
</feature>